<sequence>MLGWIKCLYGEIVSKVQVNGWLTNEIEIKSGVRQGCPMSPVLFVYVIEPWIRMLKKDKVVSGVEIPGSGGRSVDVIAYMDDVTILCKSEAGLRRVKLLIDIFSLVSDFRVNMKKSVCKRFGEWKEKDLSQWEVCKGAIEVLGIKFSENINGRESWMVVLEKVNKKIGFWSLRVLSLEGKILIIKAVLIPILLYVNNVFPAPDRILRKIIRNIKLEKLKRQKIVKKKNKGGKNMVDIEKFLAVKYVSSCVVLSTKETLDIEKFLAVKYVSSCVVLSTKETLAGCMLKYLAGNSLRKFGLYETNLRKPVCFEGPWFYVRIERYIRRNELQGISKAEWMEKKKVIGIMEGRQELEVIGGLNEVESVNVWKNVSNKELTPRQKDIAWLAVHKCLPTREFQRRRRLVDSETCPREECRGVENVNHLMWECDFAKQVWRGLGKLIKGLTGVEWLTFNMMLYDLTNIEKGKARILWFIMCCVK</sequence>
<feature type="domain" description="Reverse transcriptase" evidence="1">
    <location>
        <begin position="4"/>
        <end position="118"/>
    </location>
</feature>
<protein>
    <submittedName>
        <fullName evidence="4">Uncharacterized protein LOC121396900</fullName>
    </submittedName>
</protein>
<dbReference type="SUPFAM" id="SSF56672">
    <property type="entry name" value="DNA/RNA polymerases"/>
    <property type="match status" value="1"/>
</dbReference>
<dbReference type="Pfam" id="PF00078">
    <property type="entry name" value="RVT_1"/>
    <property type="match status" value="1"/>
</dbReference>
<accession>A0A8J1LFX0</accession>
<feature type="domain" description="Reverse transcriptase zinc-binding" evidence="2">
    <location>
        <begin position="361"/>
        <end position="432"/>
    </location>
</feature>
<dbReference type="PANTHER" id="PTHR33116">
    <property type="entry name" value="REVERSE TRANSCRIPTASE ZINC-BINDING DOMAIN-CONTAINING PROTEIN-RELATED-RELATED"/>
    <property type="match status" value="1"/>
</dbReference>
<dbReference type="GeneID" id="121396900"/>
<gene>
    <name evidence="4" type="primary">LOC121396900</name>
</gene>
<evidence type="ECO:0000259" key="2">
    <source>
        <dbReference type="Pfam" id="PF13966"/>
    </source>
</evidence>
<evidence type="ECO:0000313" key="3">
    <source>
        <dbReference type="Proteomes" id="UP000186698"/>
    </source>
</evidence>
<dbReference type="KEGG" id="xla:121396900"/>
<dbReference type="Pfam" id="PF13966">
    <property type="entry name" value="zf-RVT"/>
    <property type="match status" value="1"/>
</dbReference>
<organism evidence="3 4">
    <name type="scientific">Xenopus laevis</name>
    <name type="common">African clawed frog</name>
    <dbReference type="NCBI Taxonomy" id="8355"/>
    <lineage>
        <taxon>Eukaryota</taxon>
        <taxon>Metazoa</taxon>
        <taxon>Chordata</taxon>
        <taxon>Craniata</taxon>
        <taxon>Vertebrata</taxon>
        <taxon>Euteleostomi</taxon>
        <taxon>Amphibia</taxon>
        <taxon>Batrachia</taxon>
        <taxon>Anura</taxon>
        <taxon>Pipoidea</taxon>
        <taxon>Pipidae</taxon>
        <taxon>Xenopodinae</taxon>
        <taxon>Xenopus</taxon>
        <taxon>Xenopus</taxon>
    </lineage>
</organism>
<proteinExistence type="predicted"/>
<dbReference type="Proteomes" id="UP000186698">
    <property type="component" value="Chromosome 8L"/>
</dbReference>
<dbReference type="InterPro" id="IPR043502">
    <property type="entry name" value="DNA/RNA_pol_sf"/>
</dbReference>
<dbReference type="AlphaFoldDB" id="A0A8J1LFX0"/>
<keyword evidence="3" id="KW-1185">Reference proteome</keyword>
<dbReference type="InterPro" id="IPR000477">
    <property type="entry name" value="RT_dom"/>
</dbReference>
<evidence type="ECO:0000259" key="1">
    <source>
        <dbReference type="Pfam" id="PF00078"/>
    </source>
</evidence>
<name>A0A8J1LFX0_XENLA</name>
<dbReference type="InterPro" id="IPR026960">
    <property type="entry name" value="RVT-Znf"/>
</dbReference>
<dbReference type="PANTHER" id="PTHR33116:SF66">
    <property type="entry name" value="REVERSE TRANSCRIPTASE ZINC-BINDING DOMAIN-CONTAINING PROTEIN"/>
    <property type="match status" value="1"/>
</dbReference>
<reference evidence="4" key="1">
    <citation type="submission" date="2025-08" db="UniProtKB">
        <authorList>
            <consortium name="RefSeq"/>
        </authorList>
    </citation>
    <scope>IDENTIFICATION</scope>
    <source>
        <strain evidence="4">J_2021</strain>
        <tissue evidence="4">Erythrocytes</tissue>
    </source>
</reference>
<evidence type="ECO:0000313" key="4">
    <source>
        <dbReference type="RefSeq" id="XP_041428448.1"/>
    </source>
</evidence>
<dbReference type="RefSeq" id="XP_041428448.1">
    <property type="nucleotide sequence ID" value="XM_041572514.1"/>
</dbReference>
<dbReference type="OrthoDB" id="9902985at2759"/>